<keyword evidence="1 2" id="KW-0238">DNA-binding</keyword>
<dbReference type="PANTHER" id="PTHR30328:SF54">
    <property type="entry name" value="HTH-TYPE TRANSCRIPTIONAL REPRESSOR SCO4008"/>
    <property type="match status" value="1"/>
</dbReference>
<dbReference type="PROSITE" id="PS50977">
    <property type="entry name" value="HTH_TETR_2"/>
    <property type="match status" value="1"/>
</dbReference>
<evidence type="ECO:0000313" key="4">
    <source>
        <dbReference type="EMBL" id="MBB4681619.1"/>
    </source>
</evidence>
<keyword evidence="5" id="KW-1185">Reference proteome</keyword>
<gene>
    <name evidence="4" type="ORF">HNR67_007737</name>
</gene>
<evidence type="ECO:0000259" key="3">
    <source>
        <dbReference type="PROSITE" id="PS50977"/>
    </source>
</evidence>
<dbReference type="EMBL" id="JACHMH010000001">
    <property type="protein sequence ID" value="MBB4681619.1"/>
    <property type="molecule type" value="Genomic_DNA"/>
</dbReference>
<dbReference type="PANTHER" id="PTHR30328">
    <property type="entry name" value="TRANSCRIPTIONAL REPRESSOR"/>
    <property type="match status" value="1"/>
</dbReference>
<evidence type="ECO:0000313" key="5">
    <source>
        <dbReference type="Proteomes" id="UP000533598"/>
    </source>
</evidence>
<protein>
    <submittedName>
        <fullName evidence="4">AcrR family transcriptional regulator</fullName>
    </submittedName>
</protein>
<feature type="DNA-binding region" description="H-T-H motif" evidence="2">
    <location>
        <begin position="30"/>
        <end position="49"/>
    </location>
</feature>
<dbReference type="AlphaFoldDB" id="A0A7W7CLF4"/>
<dbReference type="SUPFAM" id="SSF48498">
    <property type="entry name" value="Tetracyclin repressor-like, C-terminal domain"/>
    <property type="match status" value="1"/>
</dbReference>
<dbReference type="Pfam" id="PF17926">
    <property type="entry name" value="TetR_C_21"/>
    <property type="match status" value="1"/>
</dbReference>
<dbReference type="InterPro" id="IPR050109">
    <property type="entry name" value="HTH-type_TetR-like_transc_reg"/>
</dbReference>
<reference evidence="4 5" key="1">
    <citation type="submission" date="2020-08" db="EMBL/GenBank/DDBJ databases">
        <title>Sequencing the genomes of 1000 actinobacteria strains.</title>
        <authorList>
            <person name="Klenk H.-P."/>
        </authorList>
    </citation>
    <scope>NUCLEOTIDE SEQUENCE [LARGE SCALE GENOMIC DNA]</scope>
    <source>
        <strain evidence="4 5">DSM 44230</strain>
    </source>
</reference>
<dbReference type="SUPFAM" id="SSF46689">
    <property type="entry name" value="Homeodomain-like"/>
    <property type="match status" value="1"/>
</dbReference>
<name>A0A7W7CLF4_9PSEU</name>
<dbReference type="InterPro" id="IPR036271">
    <property type="entry name" value="Tet_transcr_reg_TetR-rel_C_sf"/>
</dbReference>
<comment type="caution">
    <text evidence="4">The sequence shown here is derived from an EMBL/GenBank/DDBJ whole genome shotgun (WGS) entry which is preliminary data.</text>
</comment>
<proteinExistence type="predicted"/>
<dbReference type="PRINTS" id="PR00455">
    <property type="entry name" value="HTHTETR"/>
</dbReference>
<evidence type="ECO:0000256" key="2">
    <source>
        <dbReference type="PROSITE-ProRule" id="PRU00335"/>
    </source>
</evidence>
<dbReference type="Gene3D" id="1.10.357.10">
    <property type="entry name" value="Tetracycline Repressor, domain 2"/>
    <property type="match status" value="1"/>
</dbReference>
<evidence type="ECO:0000256" key="1">
    <source>
        <dbReference type="ARBA" id="ARBA00023125"/>
    </source>
</evidence>
<dbReference type="InterPro" id="IPR041467">
    <property type="entry name" value="Sco4008_C"/>
</dbReference>
<sequence length="189" mass="20543">MAPRDPVAKRRQLIEAGLAEFAEYGIAGARVDRIAARAGCSAGLVYTHFGSKEELFQAVYGFIVAQVVEGAPITAEDLPGYAGALFEAQQDNPAIMRLVAWHRLEATEGEMLDVVLKANGDKAERIREAQLAGRITDRYTPGELLLLVTGVASLWSNSTDAELRQLGPATRDGQRALVEKVIRDLVEPR</sequence>
<dbReference type="Pfam" id="PF00440">
    <property type="entry name" value="TetR_N"/>
    <property type="match status" value="1"/>
</dbReference>
<organism evidence="4 5">
    <name type="scientific">Crossiella cryophila</name>
    <dbReference type="NCBI Taxonomy" id="43355"/>
    <lineage>
        <taxon>Bacteria</taxon>
        <taxon>Bacillati</taxon>
        <taxon>Actinomycetota</taxon>
        <taxon>Actinomycetes</taxon>
        <taxon>Pseudonocardiales</taxon>
        <taxon>Pseudonocardiaceae</taxon>
        <taxon>Crossiella</taxon>
    </lineage>
</organism>
<dbReference type="RefSeq" id="WP_185008326.1">
    <property type="nucleotide sequence ID" value="NZ_BAAAUI010000014.1"/>
</dbReference>
<dbReference type="Proteomes" id="UP000533598">
    <property type="component" value="Unassembled WGS sequence"/>
</dbReference>
<feature type="domain" description="HTH tetR-type" evidence="3">
    <location>
        <begin position="7"/>
        <end position="67"/>
    </location>
</feature>
<dbReference type="InterPro" id="IPR001647">
    <property type="entry name" value="HTH_TetR"/>
</dbReference>
<dbReference type="GO" id="GO:0003677">
    <property type="term" value="F:DNA binding"/>
    <property type="evidence" value="ECO:0007669"/>
    <property type="project" value="UniProtKB-UniRule"/>
</dbReference>
<dbReference type="GO" id="GO:0006355">
    <property type="term" value="P:regulation of DNA-templated transcription"/>
    <property type="evidence" value="ECO:0007669"/>
    <property type="project" value="UniProtKB-ARBA"/>
</dbReference>
<accession>A0A7W7CLF4</accession>
<dbReference type="InterPro" id="IPR009057">
    <property type="entry name" value="Homeodomain-like_sf"/>
</dbReference>